<organism evidence="1 2">
    <name type="scientific">Hyaloscypha hepaticicola</name>
    <dbReference type="NCBI Taxonomy" id="2082293"/>
    <lineage>
        <taxon>Eukaryota</taxon>
        <taxon>Fungi</taxon>
        <taxon>Dikarya</taxon>
        <taxon>Ascomycota</taxon>
        <taxon>Pezizomycotina</taxon>
        <taxon>Leotiomycetes</taxon>
        <taxon>Helotiales</taxon>
        <taxon>Hyaloscyphaceae</taxon>
        <taxon>Hyaloscypha</taxon>
    </lineage>
</organism>
<gene>
    <name evidence="1" type="ORF">NA56DRAFT_711747</name>
</gene>
<accession>A0A2J6PIM5</accession>
<name>A0A2J6PIM5_9HELO</name>
<proteinExistence type="predicted"/>
<dbReference type="EMBL" id="KZ613528">
    <property type="protein sequence ID" value="PMD13736.1"/>
    <property type="molecule type" value="Genomic_DNA"/>
</dbReference>
<dbReference type="Proteomes" id="UP000235672">
    <property type="component" value="Unassembled WGS sequence"/>
</dbReference>
<reference evidence="1 2" key="1">
    <citation type="submission" date="2016-05" db="EMBL/GenBank/DDBJ databases">
        <title>A degradative enzymes factory behind the ericoid mycorrhizal symbiosis.</title>
        <authorList>
            <consortium name="DOE Joint Genome Institute"/>
            <person name="Martino E."/>
            <person name="Morin E."/>
            <person name="Grelet G."/>
            <person name="Kuo A."/>
            <person name="Kohler A."/>
            <person name="Daghino S."/>
            <person name="Barry K."/>
            <person name="Choi C."/>
            <person name="Cichocki N."/>
            <person name="Clum A."/>
            <person name="Copeland A."/>
            <person name="Hainaut M."/>
            <person name="Haridas S."/>
            <person name="Labutti K."/>
            <person name="Lindquist E."/>
            <person name="Lipzen A."/>
            <person name="Khouja H.-R."/>
            <person name="Murat C."/>
            <person name="Ohm R."/>
            <person name="Olson A."/>
            <person name="Spatafora J."/>
            <person name="Veneault-Fourrey C."/>
            <person name="Henrissat B."/>
            <person name="Grigoriev I."/>
            <person name="Martin F."/>
            <person name="Perotto S."/>
        </authorList>
    </citation>
    <scope>NUCLEOTIDE SEQUENCE [LARGE SCALE GENOMIC DNA]</scope>
    <source>
        <strain evidence="1 2">UAMH 7357</strain>
    </source>
</reference>
<keyword evidence="2" id="KW-1185">Reference proteome</keyword>
<dbReference type="AlphaFoldDB" id="A0A2J6PIM5"/>
<evidence type="ECO:0000313" key="2">
    <source>
        <dbReference type="Proteomes" id="UP000235672"/>
    </source>
</evidence>
<protein>
    <submittedName>
        <fullName evidence="1">Uncharacterized protein</fullName>
    </submittedName>
</protein>
<sequence length="265" mass="28925">MLKGNSGRNRYVPGTLCRSLPVPTPKSPRTSSKYCYASSHLIYTEDAKTNRFEVRNQNFEDLSGNWFFGCGTLVDRYLDAAPVKGQPWAHAGYSPDRSQPRFGIQHDGLGLVLQYHDVCQSVATFKFVTGPSPPTSDFASCSLESYGICDAFFALEDSFDDFGGERLSSTSTMLRDASLARGGGKSPDSMACWSHFFQRQGLIGSLEDIASSLSAVQTRGYGRLQLAACVAHSREFLSSGGDHVADAVLREAHVAFILPQSKQLL</sequence>
<evidence type="ECO:0000313" key="1">
    <source>
        <dbReference type="EMBL" id="PMD13736.1"/>
    </source>
</evidence>